<evidence type="ECO:0000313" key="1">
    <source>
        <dbReference type="EMBL" id="SNS09948.1"/>
    </source>
</evidence>
<accession>A0A239BR96</accession>
<reference evidence="2" key="1">
    <citation type="submission" date="2017-06" db="EMBL/GenBank/DDBJ databases">
        <authorList>
            <person name="Varghese N."/>
            <person name="Submissions S."/>
        </authorList>
    </citation>
    <scope>NUCLEOTIDE SEQUENCE [LARGE SCALE GENOMIC DNA]</scope>
    <source>
        <strain evidence="2">DSM 44485</strain>
    </source>
</reference>
<dbReference type="AlphaFoldDB" id="A0A239BR96"/>
<sequence length="36" mass="4127">MTWAPLFAGLCGWSARIYLDRAFGYGLRTKDGFQRT</sequence>
<protein>
    <submittedName>
        <fullName evidence="1">Uncharacterized protein</fullName>
    </submittedName>
</protein>
<organism evidence="1 2">
    <name type="scientific">Actinomadura mexicana</name>
    <dbReference type="NCBI Taxonomy" id="134959"/>
    <lineage>
        <taxon>Bacteria</taxon>
        <taxon>Bacillati</taxon>
        <taxon>Actinomycetota</taxon>
        <taxon>Actinomycetes</taxon>
        <taxon>Streptosporangiales</taxon>
        <taxon>Thermomonosporaceae</taxon>
        <taxon>Actinomadura</taxon>
    </lineage>
</organism>
<evidence type="ECO:0000313" key="2">
    <source>
        <dbReference type="Proteomes" id="UP000198420"/>
    </source>
</evidence>
<proteinExistence type="predicted"/>
<dbReference type="EMBL" id="FZNP01000011">
    <property type="protein sequence ID" value="SNS09948.1"/>
    <property type="molecule type" value="Genomic_DNA"/>
</dbReference>
<name>A0A239BR96_9ACTN</name>
<keyword evidence="2" id="KW-1185">Reference proteome</keyword>
<gene>
    <name evidence="1" type="ORF">SAMN06265355_11135</name>
</gene>
<dbReference type="Proteomes" id="UP000198420">
    <property type="component" value="Unassembled WGS sequence"/>
</dbReference>